<keyword evidence="2" id="KW-1185">Reference proteome</keyword>
<evidence type="ECO:0000313" key="2">
    <source>
        <dbReference type="Proteomes" id="UP000814172"/>
    </source>
</evidence>
<name>A0AAW5A656_9PSED</name>
<dbReference type="GeneID" id="55541446"/>
<dbReference type="EMBL" id="WKEW01000004">
    <property type="protein sequence ID" value="MCF5055786.1"/>
    <property type="molecule type" value="Genomic_DNA"/>
</dbReference>
<protein>
    <recommendedName>
        <fullName evidence="3">YncE family protein</fullName>
    </recommendedName>
</protein>
<evidence type="ECO:0000313" key="1">
    <source>
        <dbReference type="EMBL" id="MCF5055786.1"/>
    </source>
</evidence>
<evidence type="ECO:0008006" key="3">
    <source>
        <dbReference type="Google" id="ProtNLM"/>
    </source>
</evidence>
<organism evidence="1 2">
    <name type="scientific">Pseudomonas proteolytica</name>
    <dbReference type="NCBI Taxonomy" id="219574"/>
    <lineage>
        <taxon>Bacteria</taxon>
        <taxon>Pseudomonadati</taxon>
        <taxon>Pseudomonadota</taxon>
        <taxon>Gammaproteobacteria</taxon>
        <taxon>Pseudomonadales</taxon>
        <taxon>Pseudomonadaceae</taxon>
        <taxon>Pseudomonas</taxon>
    </lineage>
</organism>
<dbReference type="RefSeq" id="WP_133715742.1">
    <property type="nucleotide sequence ID" value="NZ_FNTR01000004.1"/>
</dbReference>
<gene>
    <name evidence="1" type="ORF">GIW75_02160</name>
</gene>
<accession>A0AAW5A656</accession>
<dbReference type="AlphaFoldDB" id="A0AAW5A656"/>
<sequence>MKKNPAASNTSVGVSAVPIVLPAPEVTGLVDPVAYPGLISRAVADQDFLEVMIALWVPTPTLPARADTLDVHLDDVGDFQSGRIISEPVFFTAPFPTHYTARIARRFLTEGAHHISYRIVQSSGNDSGSFQMPLVIDRTAPYDSVPDGPRRLTLPAGWPGSITQPYLDANPGGIPFGIPDYVAEGARPGDRWLLFKENSDSAEPVAEGPVFPDMQVRFPQAVADLGDGLIKLVYRLVDAAGNRSEPSFELPITVSLNPAPTLGLAGVRDAISLIGVGDRLIDRADTAASSGMFVIIPSYDADRASDAFRVRLTSVHGVREIGPYPLGGSPLPFNVHIDFPTLVALYGTSTGAINLRVEYAVDRHGVLHWVPAPTDIELELEVGGPINPWEPDLVNPNLPLPVLTGRGSGLTNELNELDAEMDADVVVRLWSAMPLPSAQPFDIDLYYMNELVDSVSVNNVGAMPGDEIPMVLAWPYIRRHSNNLIPLRYDIRLASTHNRASSPNQTINVTANVISLRAPEVVDALSEIPGVAPGEIGCKAVPAPNRILQVFVPPSEHFEPGMIVNLDWVGCSDDDGAVPIPGATGTFAFGPLNFQQTQVGFNVPVGPYGTYVKPINQANLSMGSAKISYRISIIGIPTPVASAEAMYLVRGVIPGLAYCDGSPWP</sequence>
<dbReference type="Proteomes" id="UP000814172">
    <property type="component" value="Unassembled WGS sequence"/>
</dbReference>
<comment type="caution">
    <text evidence="1">The sequence shown here is derived from an EMBL/GenBank/DDBJ whole genome shotgun (WGS) entry which is preliminary data.</text>
</comment>
<proteinExistence type="predicted"/>
<reference evidence="1 2" key="1">
    <citation type="submission" date="2019-11" db="EMBL/GenBank/DDBJ databases">
        <title>Epiphytic Pseudomonas syringae from cherry orchards.</title>
        <authorList>
            <person name="Hulin M.T."/>
        </authorList>
    </citation>
    <scope>NUCLEOTIDE SEQUENCE [LARGE SCALE GENOMIC DNA]</scope>
    <source>
        <strain evidence="1 2">PA-6-9F</strain>
    </source>
</reference>